<protein>
    <recommendedName>
        <fullName evidence="3">Esterase</fullName>
    </recommendedName>
</protein>
<dbReference type="Gene3D" id="3.40.50.1820">
    <property type="entry name" value="alpha/beta hydrolase"/>
    <property type="match status" value="1"/>
</dbReference>
<dbReference type="EMBL" id="LDPH01000010">
    <property type="protein sequence ID" value="KLV26130.1"/>
    <property type="molecule type" value="Genomic_DNA"/>
</dbReference>
<dbReference type="InterPro" id="IPR000801">
    <property type="entry name" value="Esterase-like"/>
</dbReference>
<proteinExistence type="predicted"/>
<dbReference type="Pfam" id="PF00756">
    <property type="entry name" value="Esterase"/>
    <property type="match status" value="1"/>
</dbReference>
<comment type="caution">
    <text evidence="1">The sequence shown here is derived from an EMBL/GenBank/DDBJ whole genome shotgun (WGS) entry which is preliminary data.</text>
</comment>
<dbReference type="GeneID" id="56348585"/>
<dbReference type="PANTHER" id="PTHR48098:SF3">
    <property type="entry name" value="IRON(III) ENTEROBACTIN ESTERASE"/>
    <property type="match status" value="1"/>
</dbReference>
<evidence type="ECO:0008006" key="3">
    <source>
        <dbReference type="Google" id="ProtNLM"/>
    </source>
</evidence>
<dbReference type="InterPro" id="IPR029058">
    <property type="entry name" value="AB_hydrolase_fold"/>
</dbReference>
<dbReference type="SUPFAM" id="SSF53474">
    <property type="entry name" value="alpha/beta-Hydrolases"/>
    <property type="match status" value="1"/>
</dbReference>
<dbReference type="InterPro" id="IPR050583">
    <property type="entry name" value="Mycobacterial_A85_antigen"/>
</dbReference>
<evidence type="ECO:0000313" key="2">
    <source>
        <dbReference type="Proteomes" id="UP000036045"/>
    </source>
</evidence>
<gene>
    <name evidence="1" type="ORF">ABW02_12245</name>
</gene>
<dbReference type="AlphaFoldDB" id="A0A0J1LB22"/>
<dbReference type="OrthoDB" id="9803578at2"/>
<dbReference type="PANTHER" id="PTHR48098">
    <property type="entry name" value="ENTEROCHELIN ESTERASE-RELATED"/>
    <property type="match status" value="1"/>
</dbReference>
<reference evidence="1 2" key="1">
    <citation type="submission" date="2015-05" db="EMBL/GenBank/DDBJ databases">
        <title>Whole genome sequence and identification of bacterial endophytes from Costus igneus.</title>
        <authorList>
            <person name="Lee Y.P."/>
            <person name="Gan H.M."/>
            <person name="Eng W."/>
            <person name="Wheatley M.S."/>
            <person name="Caraballo A."/>
            <person name="Polter S."/>
            <person name="Savka M.A."/>
            <person name="Hudson A.O."/>
        </authorList>
    </citation>
    <scope>NUCLEOTIDE SEQUENCE [LARGE SCALE GENOMIC DNA]</scope>
    <source>
        <strain evidence="1 2">RIT379</strain>
    </source>
</reference>
<dbReference type="Proteomes" id="UP000036045">
    <property type="component" value="Unassembled WGS sequence"/>
</dbReference>
<sequence>MTTKGTIKEETIFSKELGEEVTLLIYLPPAFSPLYKYHLLIAQDGKDYFQFGRIGRVADELHGNHQIADTIIVGIPYSSVHDRRRKYHPDGAQNKAYIRFLAHELVPYLDKQFPTFQMGMGRGLIGDSLGATVSFMTALKYPHTFGKIMLQSPLVNDGVFDAVHKFDSFHLLEIDHIIGIGETAVKTTINTTEDFLTPNRELSHVLQTTNADYSYEEFNGDHTWKYWQPYIAKMLLKMFPS</sequence>
<organism evidence="1 2">
    <name type="scientific">Niallia circulans</name>
    <name type="common">Bacillus circulans</name>
    <dbReference type="NCBI Taxonomy" id="1397"/>
    <lineage>
        <taxon>Bacteria</taxon>
        <taxon>Bacillati</taxon>
        <taxon>Bacillota</taxon>
        <taxon>Bacilli</taxon>
        <taxon>Bacillales</taxon>
        <taxon>Bacillaceae</taxon>
        <taxon>Niallia</taxon>
    </lineage>
</organism>
<dbReference type="PATRIC" id="fig|1397.4.peg.547"/>
<accession>A0A0J1LB22</accession>
<evidence type="ECO:0000313" key="1">
    <source>
        <dbReference type="EMBL" id="KLV26130.1"/>
    </source>
</evidence>
<dbReference type="RefSeq" id="WP_047942415.1">
    <property type="nucleotide sequence ID" value="NZ_CP053989.1"/>
</dbReference>
<name>A0A0J1LB22_NIACI</name>
<keyword evidence="2" id="KW-1185">Reference proteome</keyword>